<evidence type="ECO:0000256" key="3">
    <source>
        <dbReference type="ARBA" id="ARBA00022989"/>
    </source>
</evidence>
<comment type="caution">
    <text evidence="6">The sequence shown here is derived from an EMBL/GenBank/DDBJ whole genome shotgun (WGS) entry which is preliminary data.</text>
</comment>
<comment type="subcellular location">
    <subcellularLocation>
        <location evidence="1">Membrane</location>
        <topology evidence="1">Multi-pass membrane protein</topology>
    </subcellularLocation>
</comment>
<feature type="domain" description="NarX-like N-terminal" evidence="5">
    <location>
        <begin position="114"/>
        <end position="192"/>
    </location>
</feature>
<dbReference type="Pfam" id="PF13675">
    <property type="entry name" value="PilJ"/>
    <property type="match status" value="2"/>
</dbReference>
<name>A0ABS6ABK7_9GAMM</name>
<dbReference type="EMBL" id="JAHKPV010000021">
    <property type="protein sequence ID" value="MBU2875050.1"/>
    <property type="molecule type" value="Genomic_DNA"/>
</dbReference>
<evidence type="ECO:0000313" key="6">
    <source>
        <dbReference type="EMBL" id="MBU2875050.1"/>
    </source>
</evidence>
<dbReference type="Proteomes" id="UP000753376">
    <property type="component" value="Unassembled WGS sequence"/>
</dbReference>
<evidence type="ECO:0000256" key="2">
    <source>
        <dbReference type="ARBA" id="ARBA00022692"/>
    </source>
</evidence>
<organism evidence="6 7">
    <name type="scientific">Marinobacter salexigens</name>
    <dbReference type="NCBI Taxonomy" id="1925763"/>
    <lineage>
        <taxon>Bacteria</taxon>
        <taxon>Pseudomonadati</taxon>
        <taxon>Pseudomonadota</taxon>
        <taxon>Gammaproteobacteria</taxon>
        <taxon>Pseudomonadales</taxon>
        <taxon>Marinobacteraceae</taxon>
        <taxon>Marinobacter</taxon>
    </lineage>
</organism>
<gene>
    <name evidence="6" type="ORF">KO508_13665</name>
</gene>
<keyword evidence="2" id="KW-0812">Transmembrane</keyword>
<dbReference type="InterPro" id="IPR029095">
    <property type="entry name" value="NarX-like_N"/>
</dbReference>
<evidence type="ECO:0000313" key="7">
    <source>
        <dbReference type="Proteomes" id="UP000753376"/>
    </source>
</evidence>
<feature type="domain" description="NarX-like N-terminal" evidence="5">
    <location>
        <begin position="6"/>
        <end position="85"/>
    </location>
</feature>
<evidence type="ECO:0000256" key="1">
    <source>
        <dbReference type="ARBA" id="ARBA00004141"/>
    </source>
</evidence>
<dbReference type="RefSeq" id="WP_216008878.1">
    <property type="nucleotide sequence ID" value="NZ_JAHKPV010000021.1"/>
</dbReference>
<sequence>MTIDTAINKAGMQRMLTQRITKSYLLIGQDVAADKAQKQLDSSMALFEEHLGELEEFSPTPAITDALQNIRREWNKFRHLAIGSPEHHQALSVITDGSRLLEMCENTVQLLEAHSSKGKGELINISGRQRMLSQRIGMLYVAKSWKVTDEALDKAFLQALNDFDHALQRLGTSPLNTSEINQALKEVTAQWEFSRSGFELGESGHYVPFVIQVTTESMLKKMDKITDLYVSLEAS</sequence>
<accession>A0ABS6ABK7</accession>
<proteinExistence type="predicted"/>
<evidence type="ECO:0000256" key="4">
    <source>
        <dbReference type="ARBA" id="ARBA00023136"/>
    </source>
</evidence>
<evidence type="ECO:0000259" key="5">
    <source>
        <dbReference type="Pfam" id="PF13675"/>
    </source>
</evidence>
<keyword evidence="4" id="KW-0472">Membrane</keyword>
<keyword evidence="7" id="KW-1185">Reference proteome</keyword>
<reference evidence="6 7" key="1">
    <citation type="submission" date="2021-05" db="EMBL/GenBank/DDBJ databases">
        <title>Draft genomes of bacteria isolated from model marine particles.</title>
        <authorList>
            <person name="Datta M.S."/>
            <person name="Schwartzman J.A."/>
            <person name="Enke T.N."/>
            <person name="Saavedra J."/>
            <person name="Cermak N."/>
            <person name="Cordero O.X."/>
        </authorList>
    </citation>
    <scope>NUCLEOTIDE SEQUENCE [LARGE SCALE GENOMIC DNA]</scope>
    <source>
        <strain evidence="6 7">D2M19</strain>
    </source>
</reference>
<keyword evidence="3" id="KW-1133">Transmembrane helix</keyword>
<protein>
    <submittedName>
        <fullName evidence="6">Type IV pili methyl-accepting chemotaxis transducer N-terminal domain-containing protein</fullName>
    </submittedName>
</protein>